<protein>
    <recommendedName>
        <fullName evidence="3">glucose-1-phosphate thymidylyltransferase</fullName>
        <ecNumber evidence="3">2.7.7.24</ecNumber>
    </recommendedName>
</protein>
<keyword evidence="7" id="KW-0460">Magnesium</keyword>
<keyword evidence="4" id="KW-0808">Transferase</keyword>
<comment type="cofactor">
    <cofactor evidence="1">
        <name>Mg(2+)</name>
        <dbReference type="ChEBI" id="CHEBI:18420"/>
    </cofactor>
</comment>
<dbReference type="AlphaFoldDB" id="A0A383CBT7"/>
<dbReference type="EC" id="2.7.7.24" evidence="3"/>
<dbReference type="InterPro" id="IPR005907">
    <property type="entry name" value="G1P_thy_trans_s"/>
</dbReference>
<dbReference type="SUPFAM" id="SSF53448">
    <property type="entry name" value="Nucleotide-diphospho-sugar transferases"/>
    <property type="match status" value="1"/>
</dbReference>
<keyword evidence="5" id="KW-0548">Nucleotidyltransferase</keyword>
<evidence type="ECO:0000256" key="6">
    <source>
        <dbReference type="ARBA" id="ARBA00022723"/>
    </source>
</evidence>
<feature type="non-terminal residue" evidence="10">
    <location>
        <position position="1"/>
    </location>
</feature>
<evidence type="ECO:0000256" key="2">
    <source>
        <dbReference type="ARBA" id="ARBA00010480"/>
    </source>
</evidence>
<keyword evidence="6" id="KW-0479">Metal-binding</keyword>
<proteinExistence type="inferred from homology"/>
<dbReference type="PANTHER" id="PTHR43532">
    <property type="entry name" value="GLUCOSE-1-PHOSPHATE THYMIDYLYLTRANSFERASE"/>
    <property type="match status" value="1"/>
</dbReference>
<dbReference type="Gene3D" id="3.90.550.10">
    <property type="entry name" value="Spore Coat Polysaccharide Biosynthesis Protein SpsA, Chain A"/>
    <property type="match status" value="1"/>
</dbReference>
<name>A0A383CBT7_9ZZZZ</name>
<organism evidence="10">
    <name type="scientific">marine metagenome</name>
    <dbReference type="NCBI Taxonomy" id="408172"/>
    <lineage>
        <taxon>unclassified sequences</taxon>
        <taxon>metagenomes</taxon>
        <taxon>ecological metagenomes</taxon>
    </lineage>
</organism>
<evidence type="ECO:0000259" key="9">
    <source>
        <dbReference type="Pfam" id="PF00483"/>
    </source>
</evidence>
<dbReference type="GO" id="GO:0046872">
    <property type="term" value="F:metal ion binding"/>
    <property type="evidence" value="ECO:0007669"/>
    <property type="project" value="UniProtKB-KW"/>
</dbReference>
<comment type="similarity">
    <text evidence="2">Belongs to the glucose-1-phosphate thymidylyltransferase family.</text>
</comment>
<dbReference type="InterPro" id="IPR005835">
    <property type="entry name" value="NTP_transferase_dom"/>
</dbReference>
<dbReference type="EMBL" id="UINC01207104">
    <property type="protein sequence ID" value="SVE29058.1"/>
    <property type="molecule type" value="Genomic_DNA"/>
</dbReference>
<dbReference type="GO" id="GO:0008879">
    <property type="term" value="F:glucose-1-phosphate thymidylyltransferase activity"/>
    <property type="evidence" value="ECO:0007669"/>
    <property type="project" value="UniProtKB-EC"/>
</dbReference>
<dbReference type="PANTHER" id="PTHR43532:SF1">
    <property type="entry name" value="GLUCOSE-1-PHOSPHATE THYMIDYLYLTRANSFERASE 1"/>
    <property type="match status" value="1"/>
</dbReference>
<evidence type="ECO:0000256" key="7">
    <source>
        <dbReference type="ARBA" id="ARBA00022842"/>
    </source>
</evidence>
<dbReference type="Pfam" id="PF00483">
    <property type="entry name" value="NTP_transferase"/>
    <property type="match status" value="1"/>
</dbReference>
<dbReference type="InterPro" id="IPR029044">
    <property type="entry name" value="Nucleotide-diphossugar_trans"/>
</dbReference>
<reference evidence="10" key="1">
    <citation type="submission" date="2018-05" db="EMBL/GenBank/DDBJ databases">
        <authorList>
            <person name="Lanie J.A."/>
            <person name="Ng W.-L."/>
            <person name="Kazmierczak K.M."/>
            <person name="Andrzejewski T.M."/>
            <person name="Davidsen T.M."/>
            <person name="Wayne K.J."/>
            <person name="Tettelin H."/>
            <person name="Glass J.I."/>
            <person name="Rusch D."/>
            <person name="Podicherti R."/>
            <person name="Tsui H.-C.T."/>
            <person name="Winkler M.E."/>
        </authorList>
    </citation>
    <scope>NUCLEOTIDE SEQUENCE</scope>
</reference>
<feature type="domain" description="Nucleotidyl transferase" evidence="9">
    <location>
        <begin position="50"/>
        <end position="156"/>
    </location>
</feature>
<evidence type="ECO:0000256" key="4">
    <source>
        <dbReference type="ARBA" id="ARBA00022679"/>
    </source>
</evidence>
<evidence type="ECO:0000256" key="8">
    <source>
        <dbReference type="ARBA" id="ARBA00049336"/>
    </source>
</evidence>
<evidence type="ECO:0000313" key="10">
    <source>
        <dbReference type="EMBL" id="SVE29058.1"/>
    </source>
</evidence>
<evidence type="ECO:0000256" key="1">
    <source>
        <dbReference type="ARBA" id="ARBA00001946"/>
    </source>
</evidence>
<comment type="catalytic activity">
    <reaction evidence="8">
        <text>dTTP + alpha-D-glucose 1-phosphate + H(+) = dTDP-alpha-D-glucose + diphosphate</text>
        <dbReference type="Rhea" id="RHEA:15225"/>
        <dbReference type="ChEBI" id="CHEBI:15378"/>
        <dbReference type="ChEBI" id="CHEBI:33019"/>
        <dbReference type="ChEBI" id="CHEBI:37568"/>
        <dbReference type="ChEBI" id="CHEBI:57477"/>
        <dbReference type="ChEBI" id="CHEBI:58601"/>
        <dbReference type="EC" id="2.7.7.24"/>
    </reaction>
</comment>
<evidence type="ECO:0000256" key="3">
    <source>
        <dbReference type="ARBA" id="ARBA00012461"/>
    </source>
</evidence>
<accession>A0A383CBT7</accession>
<evidence type="ECO:0000256" key="5">
    <source>
        <dbReference type="ARBA" id="ARBA00022695"/>
    </source>
</evidence>
<sequence>GSGDALAACGSILKNRPVVVAAVDTILTESSPPTNQLTDQIHTFITGDWDAWLPLHETERPSQMGIVEVNASEQIISIEEKPDVPKSNMALVGIWMLTHEVVERICLSPEISSRGEIEISGMLETLHRENASIGGRVWNGDWLDTGTLSNLLKTQEILLGGIQSLIDPSAEIKDSTIHDNVVVGPNCQLTNVDLKNALVAPGTKIQNIRGYDVVISPDGQMTSVV</sequence>
<gene>
    <name evidence="10" type="ORF">METZ01_LOCUS481912</name>
</gene>